<dbReference type="InterPro" id="IPR047146">
    <property type="entry name" value="Cyt_P450_E_CYP52_fungi"/>
</dbReference>
<accession>A0A6A6X170</accession>
<gene>
    <name evidence="10" type="ORF">K505DRAFT_283260</name>
</gene>
<name>A0A6A6X170_9PLEO</name>
<dbReference type="InterPro" id="IPR017972">
    <property type="entry name" value="Cyt_P450_CS"/>
</dbReference>
<dbReference type="InterPro" id="IPR001128">
    <property type="entry name" value="Cyt_P450"/>
</dbReference>
<evidence type="ECO:0000256" key="1">
    <source>
        <dbReference type="ARBA" id="ARBA00001971"/>
    </source>
</evidence>
<dbReference type="GO" id="GO:0020037">
    <property type="term" value="F:heme binding"/>
    <property type="evidence" value="ECO:0007669"/>
    <property type="project" value="InterPro"/>
</dbReference>
<evidence type="ECO:0000313" key="10">
    <source>
        <dbReference type="EMBL" id="KAF2790082.1"/>
    </source>
</evidence>
<dbReference type="InterPro" id="IPR036396">
    <property type="entry name" value="Cyt_P450_sf"/>
</dbReference>
<dbReference type="InterPro" id="IPR002401">
    <property type="entry name" value="Cyt_P450_E_grp-I"/>
</dbReference>
<dbReference type="PANTHER" id="PTHR24287:SF1">
    <property type="entry name" value="P450, PUTATIVE (EUROFUNG)-RELATED"/>
    <property type="match status" value="1"/>
</dbReference>
<dbReference type="OrthoDB" id="1470350at2759"/>
<evidence type="ECO:0000256" key="9">
    <source>
        <dbReference type="RuleBase" id="RU000461"/>
    </source>
</evidence>
<evidence type="ECO:0000256" key="7">
    <source>
        <dbReference type="ARBA" id="ARBA00023033"/>
    </source>
</evidence>
<keyword evidence="3 8" id="KW-0349">Heme</keyword>
<evidence type="ECO:0000256" key="4">
    <source>
        <dbReference type="ARBA" id="ARBA00022723"/>
    </source>
</evidence>
<comment type="similarity">
    <text evidence="2 9">Belongs to the cytochrome P450 family.</text>
</comment>
<evidence type="ECO:0000313" key="11">
    <source>
        <dbReference type="Proteomes" id="UP000799757"/>
    </source>
</evidence>
<evidence type="ECO:0000256" key="8">
    <source>
        <dbReference type="PIRSR" id="PIRSR602401-1"/>
    </source>
</evidence>
<keyword evidence="7 9" id="KW-0503">Monooxygenase</keyword>
<organism evidence="10 11">
    <name type="scientific">Melanomma pulvis-pyrius CBS 109.77</name>
    <dbReference type="NCBI Taxonomy" id="1314802"/>
    <lineage>
        <taxon>Eukaryota</taxon>
        <taxon>Fungi</taxon>
        <taxon>Dikarya</taxon>
        <taxon>Ascomycota</taxon>
        <taxon>Pezizomycotina</taxon>
        <taxon>Dothideomycetes</taxon>
        <taxon>Pleosporomycetidae</taxon>
        <taxon>Pleosporales</taxon>
        <taxon>Melanommataceae</taxon>
        <taxon>Melanomma</taxon>
    </lineage>
</organism>
<proteinExistence type="inferred from homology"/>
<keyword evidence="11" id="KW-1185">Reference proteome</keyword>
<dbReference type="Pfam" id="PF00067">
    <property type="entry name" value="p450"/>
    <property type="match status" value="1"/>
</dbReference>
<evidence type="ECO:0000256" key="5">
    <source>
        <dbReference type="ARBA" id="ARBA00023002"/>
    </source>
</evidence>
<dbReference type="GO" id="GO:0004497">
    <property type="term" value="F:monooxygenase activity"/>
    <property type="evidence" value="ECO:0007669"/>
    <property type="project" value="UniProtKB-KW"/>
</dbReference>
<dbReference type="GO" id="GO:0005506">
    <property type="term" value="F:iron ion binding"/>
    <property type="evidence" value="ECO:0007669"/>
    <property type="project" value="InterPro"/>
</dbReference>
<feature type="binding site" description="axial binding residue" evidence="8">
    <location>
        <position position="451"/>
    </location>
    <ligand>
        <name>heme</name>
        <dbReference type="ChEBI" id="CHEBI:30413"/>
    </ligand>
    <ligandPart>
        <name>Fe</name>
        <dbReference type="ChEBI" id="CHEBI:18248"/>
    </ligandPart>
</feature>
<evidence type="ECO:0000256" key="2">
    <source>
        <dbReference type="ARBA" id="ARBA00010617"/>
    </source>
</evidence>
<dbReference type="AlphaFoldDB" id="A0A6A6X170"/>
<dbReference type="EMBL" id="MU002095">
    <property type="protein sequence ID" value="KAF2790082.1"/>
    <property type="molecule type" value="Genomic_DNA"/>
</dbReference>
<keyword evidence="5 9" id="KW-0560">Oxidoreductase</keyword>
<evidence type="ECO:0000256" key="3">
    <source>
        <dbReference type="ARBA" id="ARBA00022617"/>
    </source>
</evidence>
<comment type="cofactor">
    <cofactor evidence="1 8">
        <name>heme</name>
        <dbReference type="ChEBI" id="CHEBI:30413"/>
    </cofactor>
</comment>
<keyword evidence="4 8" id="KW-0479">Metal-binding</keyword>
<dbReference type="CDD" id="cd11063">
    <property type="entry name" value="CYP52"/>
    <property type="match status" value="1"/>
</dbReference>
<dbReference type="Proteomes" id="UP000799757">
    <property type="component" value="Unassembled WGS sequence"/>
</dbReference>
<dbReference type="PANTHER" id="PTHR24287">
    <property type="entry name" value="P450, PUTATIVE (EUROFUNG)-RELATED"/>
    <property type="match status" value="1"/>
</dbReference>
<dbReference type="Gene3D" id="1.10.630.10">
    <property type="entry name" value="Cytochrome P450"/>
    <property type="match status" value="1"/>
</dbReference>
<dbReference type="PRINTS" id="PR00463">
    <property type="entry name" value="EP450I"/>
</dbReference>
<dbReference type="GO" id="GO:0016705">
    <property type="term" value="F:oxidoreductase activity, acting on paired donors, with incorporation or reduction of molecular oxygen"/>
    <property type="evidence" value="ECO:0007669"/>
    <property type="project" value="InterPro"/>
</dbReference>
<sequence length="505" mass="57346">MGLFVSLTLAALALFITQIYLRRIQKRYALSKASAKHGCAPPKTLPSRDPFFGLDTFFATFKSMKNHCRMRTTQADAQKYGHTYQSFPFARRTITITSARNIQTVLSLEHEKFGVRPIRGPAQDMTGPGIIVNDGKVWEHARAMIRPAFTRTLIADRETFDVHVERLFELLPTDGSVIDLQPLFDRLILDSSSEFIFGESFGSLLPSCPIDSQAFLDAFNYAQKGVGIRVLLGKARFLVRDAKFFQSCKLIQDYTRRHVDRALERKEGRQDKSEGDNSSSERKVVLVYELAKETSDRSMLTSQLLNVFFAGRDTPAVALTNIFFLLARHPDVWTKCREEVRGLQKEALTFEKLKSLRYIQHVINEAMRVYPPVASQTRECTADTILPSGGGHDGSQPIYVQSGDVVVINFWTLHRDASVFGPDPEAFRPERWAEARPTWEFLPFGGGARHCPAQQLALFWIAYTLARMLLKFEQIRNEDPVEEFVEQMKLNMESWNGAKVSFVVG</sequence>
<protein>
    <submittedName>
        <fullName evidence="10">Cytochrome P450</fullName>
    </submittedName>
</protein>
<evidence type="ECO:0000256" key="6">
    <source>
        <dbReference type="ARBA" id="ARBA00023004"/>
    </source>
</evidence>
<reference evidence="10" key="1">
    <citation type="journal article" date="2020" name="Stud. Mycol.">
        <title>101 Dothideomycetes genomes: a test case for predicting lifestyles and emergence of pathogens.</title>
        <authorList>
            <person name="Haridas S."/>
            <person name="Albert R."/>
            <person name="Binder M."/>
            <person name="Bloem J."/>
            <person name="Labutti K."/>
            <person name="Salamov A."/>
            <person name="Andreopoulos B."/>
            <person name="Baker S."/>
            <person name="Barry K."/>
            <person name="Bills G."/>
            <person name="Bluhm B."/>
            <person name="Cannon C."/>
            <person name="Castanera R."/>
            <person name="Culley D."/>
            <person name="Daum C."/>
            <person name="Ezra D."/>
            <person name="Gonzalez J."/>
            <person name="Henrissat B."/>
            <person name="Kuo A."/>
            <person name="Liang C."/>
            <person name="Lipzen A."/>
            <person name="Lutzoni F."/>
            <person name="Magnuson J."/>
            <person name="Mondo S."/>
            <person name="Nolan M."/>
            <person name="Ohm R."/>
            <person name="Pangilinan J."/>
            <person name="Park H.-J."/>
            <person name="Ramirez L."/>
            <person name="Alfaro M."/>
            <person name="Sun H."/>
            <person name="Tritt A."/>
            <person name="Yoshinaga Y."/>
            <person name="Zwiers L.-H."/>
            <person name="Turgeon B."/>
            <person name="Goodwin S."/>
            <person name="Spatafora J."/>
            <person name="Crous P."/>
            <person name="Grigoriev I."/>
        </authorList>
    </citation>
    <scope>NUCLEOTIDE SEQUENCE</scope>
    <source>
        <strain evidence="10">CBS 109.77</strain>
    </source>
</reference>
<dbReference type="PROSITE" id="PS00086">
    <property type="entry name" value="CYTOCHROME_P450"/>
    <property type="match status" value="1"/>
</dbReference>
<keyword evidence="6 8" id="KW-0408">Iron</keyword>
<dbReference type="PRINTS" id="PR00385">
    <property type="entry name" value="P450"/>
</dbReference>
<dbReference type="SUPFAM" id="SSF48264">
    <property type="entry name" value="Cytochrome P450"/>
    <property type="match status" value="1"/>
</dbReference>